<dbReference type="InterPro" id="IPR029044">
    <property type="entry name" value="Nucleotide-diphossugar_trans"/>
</dbReference>
<dbReference type="PANTHER" id="PTHR43685:SF3">
    <property type="entry name" value="SLR2126 PROTEIN"/>
    <property type="match status" value="1"/>
</dbReference>
<dbReference type="InterPro" id="IPR050834">
    <property type="entry name" value="Glycosyltransf_2"/>
</dbReference>
<proteinExistence type="predicted"/>
<feature type="region of interest" description="Disordered" evidence="1">
    <location>
        <begin position="1"/>
        <end position="20"/>
    </location>
</feature>
<feature type="compositionally biased region" description="Low complexity" evidence="1">
    <location>
        <begin position="426"/>
        <end position="453"/>
    </location>
</feature>
<dbReference type="Gene3D" id="3.90.550.10">
    <property type="entry name" value="Spore Coat Polysaccharide Biosynthesis Protein SpsA, Chain A"/>
    <property type="match status" value="1"/>
</dbReference>
<keyword evidence="3" id="KW-1185">Reference proteome</keyword>
<evidence type="ECO:0000313" key="2">
    <source>
        <dbReference type="EMBL" id="GMA88424.1"/>
    </source>
</evidence>
<feature type="compositionally biased region" description="Low complexity" evidence="1">
    <location>
        <begin position="352"/>
        <end position="363"/>
    </location>
</feature>
<dbReference type="EMBL" id="BSUZ01000001">
    <property type="protein sequence ID" value="GMA88424.1"/>
    <property type="molecule type" value="Genomic_DNA"/>
</dbReference>
<gene>
    <name evidence="2" type="ORF">GCM10025868_36740</name>
</gene>
<feature type="region of interest" description="Disordered" evidence="1">
    <location>
        <begin position="322"/>
        <end position="471"/>
    </location>
</feature>
<name>A0ABQ6JKM7_9ACTN</name>
<protein>
    <recommendedName>
        <fullName evidence="4">Glycosyltransferase 2-like domain-containing protein</fullName>
    </recommendedName>
</protein>
<dbReference type="Pfam" id="PF13641">
    <property type="entry name" value="Glyco_tranf_2_3"/>
    <property type="match status" value="1"/>
</dbReference>
<dbReference type="SUPFAM" id="SSF53448">
    <property type="entry name" value="Nucleotide-diphospho-sugar transferases"/>
    <property type="match status" value="1"/>
</dbReference>
<feature type="compositionally biased region" description="Basic residues" evidence="1">
    <location>
        <begin position="364"/>
        <end position="384"/>
    </location>
</feature>
<sequence>MTLTTPLDASPADSPPTGRVEAATAAARVVAVLVAHDGERWLPRALSALRDQTRRPDVVVAVDTGSADGSLALLREALGADHVLQAPRRTGFGAAVALGLAHADALDPTLAEASPRTDWVWLLHDDCAPEPAALAALLDAGVRSDRIGVLGPRLVSWADRSRLLEVGVTVDRGGRRDTGLDGPERDQGQHDHRCDVLSVGSAGLLARRTVWDHLGGLDPALPLLRDDVDLCWRAHLAGHRVVLVPDAVVADAQATSSGRRAADALPRGGARRADRRHALQVALSRCALLAVPWVLLRTLLATVVRSLALLAAKAPARALDEPARRPLRARHPLALDRGPAPGTSHPRRLARRGAPAARAAVGRRAPRRPGRRRLGQPRARHRPGARAGCDVPRPDGGARGRGRARRRDLDRVDRPARAGADRRRGVVVGRAARPLAAPGGSSPAHRGEPAGARRGARRRPRPAGCGGAGGR</sequence>
<evidence type="ECO:0008006" key="4">
    <source>
        <dbReference type="Google" id="ProtNLM"/>
    </source>
</evidence>
<evidence type="ECO:0000256" key="1">
    <source>
        <dbReference type="SAM" id="MobiDB-lite"/>
    </source>
</evidence>
<reference evidence="3" key="1">
    <citation type="journal article" date="2019" name="Int. J. Syst. Evol. Microbiol.">
        <title>The Global Catalogue of Microorganisms (GCM) 10K type strain sequencing project: providing services to taxonomists for standard genome sequencing and annotation.</title>
        <authorList>
            <consortium name="The Broad Institute Genomics Platform"/>
            <consortium name="The Broad Institute Genome Sequencing Center for Infectious Disease"/>
            <person name="Wu L."/>
            <person name="Ma J."/>
        </authorList>
    </citation>
    <scope>NUCLEOTIDE SEQUENCE [LARGE SCALE GENOMIC DNA]</scope>
    <source>
        <strain evidence="3">NBRC 108730</strain>
    </source>
</reference>
<comment type="caution">
    <text evidence="2">The sequence shown here is derived from an EMBL/GenBank/DDBJ whole genome shotgun (WGS) entry which is preliminary data.</text>
</comment>
<accession>A0ABQ6JKM7</accession>
<evidence type="ECO:0000313" key="3">
    <source>
        <dbReference type="Proteomes" id="UP001157017"/>
    </source>
</evidence>
<dbReference type="Proteomes" id="UP001157017">
    <property type="component" value="Unassembled WGS sequence"/>
</dbReference>
<organism evidence="2 3">
    <name type="scientific">Angustibacter aerolatus</name>
    <dbReference type="NCBI Taxonomy" id="1162965"/>
    <lineage>
        <taxon>Bacteria</taxon>
        <taxon>Bacillati</taxon>
        <taxon>Actinomycetota</taxon>
        <taxon>Actinomycetes</taxon>
        <taxon>Kineosporiales</taxon>
        <taxon>Kineosporiaceae</taxon>
    </lineage>
</organism>
<feature type="compositionally biased region" description="Basic and acidic residues" evidence="1">
    <location>
        <begin position="407"/>
        <end position="424"/>
    </location>
</feature>
<dbReference type="PANTHER" id="PTHR43685">
    <property type="entry name" value="GLYCOSYLTRANSFERASE"/>
    <property type="match status" value="1"/>
</dbReference>